<reference evidence="1" key="1">
    <citation type="submission" date="2018-11" db="EMBL/GenBank/DDBJ databases">
        <authorList>
            <consortium name="Genoscope - CEA"/>
            <person name="William W."/>
        </authorList>
    </citation>
    <scope>NUCLEOTIDE SEQUENCE [LARGE SCALE GENOMIC DNA]</scope>
    <source>
        <strain evidence="1">T9AD</strain>
    </source>
</reference>
<gene>
    <name evidence="1" type="ORF">POT9AD_5206</name>
</gene>
<evidence type="ECO:0000313" key="1">
    <source>
        <dbReference type="EMBL" id="VDN66181.1"/>
    </source>
</evidence>
<protein>
    <submittedName>
        <fullName evidence="1">Uncharacterized protein</fullName>
    </submittedName>
</protein>
<dbReference type="AlphaFoldDB" id="A0A653BC62"/>
<sequence length="106" mass="11657">MSGYARPGRYRPMNIHHHARLFSWLLLSLLLHALPTWAGARVVDAVEMAQEPLAGWRAARPFAGLDGAGGQHRRNGAAVPARPGQWCILRAGVYSLGLLVSSRHRQ</sequence>
<accession>A0A653BC62</accession>
<organism evidence="1">
    <name type="scientific">Ectopseudomonas oleovorans</name>
    <name type="common">Pseudomonas oleovorans</name>
    <dbReference type="NCBI Taxonomy" id="301"/>
    <lineage>
        <taxon>Bacteria</taxon>
        <taxon>Pseudomonadati</taxon>
        <taxon>Pseudomonadota</taxon>
        <taxon>Gammaproteobacteria</taxon>
        <taxon>Pseudomonadales</taxon>
        <taxon>Pseudomonadaceae</taxon>
        <taxon>Ectopseudomonas</taxon>
    </lineage>
</organism>
<name>A0A653BC62_ECTOL</name>
<dbReference type="EMBL" id="LR130779">
    <property type="protein sequence ID" value="VDN66181.1"/>
    <property type="molecule type" value="Genomic_DNA"/>
</dbReference>
<proteinExistence type="predicted"/>